<dbReference type="EMBL" id="GEVK01019427">
    <property type="protein sequence ID" value="JAU33405.1"/>
    <property type="molecule type" value="Transcribed_RNA"/>
</dbReference>
<dbReference type="SUPFAM" id="SSF51445">
    <property type="entry name" value="(Trans)glycosidases"/>
    <property type="match status" value="1"/>
</dbReference>
<dbReference type="Pfam" id="PF00332">
    <property type="entry name" value="Glyco_hydro_17"/>
    <property type="match status" value="1"/>
</dbReference>
<dbReference type="EC" id="3.2.1.39" evidence="3"/>
<dbReference type="InterPro" id="IPR044965">
    <property type="entry name" value="Glyco_hydro_17_plant"/>
</dbReference>
<evidence type="ECO:0000313" key="8">
    <source>
        <dbReference type="EMBL" id="JAU33405.1"/>
    </source>
</evidence>
<sequence>MGIALFDDSPLCYLDDFATGLRYRNSFDMMVDAVISSMAAMGHNNLPVIVAETGWPSSGIDTSAEEDMTFLYSEMFLKGLLAHLRSGSGTPLRKEGLLEVYVFELVEEEAKGIRNSGLLHHNMTSKYSFEFSDDSKFQALPEDSKSIWLPSLWRR</sequence>
<accession>A0A1J3ET92</accession>
<name>A0A1J3ET92_NOCCA</name>
<evidence type="ECO:0000256" key="5">
    <source>
        <dbReference type="ARBA" id="ARBA00023295"/>
    </source>
</evidence>
<comment type="similarity">
    <text evidence="2 6">Belongs to the glycosyl hydrolase 17 family.</text>
</comment>
<proteinExistence type="inferred from homology"/>
<dbReference type="Gene3D" id="3.20.20.80">
    <property type="entry name" value="Glycosidases"/>
    <property type="match status" value="1"/>
</dbReference>
<organism evidence="8">
    <name type="scientific">Noccaea caerulescens</name>
    <name type="common">Alpine penny-cress</name>
    <name type="synonym">Thlaspi caerulescens</name>
    <dbReference type="NCBI Taxonomy" id="107243"/>
    <lineage>
        <taxon>Eukaryota</taxon>
        <taxon>Viridiplantae</taxon>
        <taxon>Streptophyta</taxon>
        <taxon>Embryophyta</taxon>
        <taxon>Tracheophyta</taxon>
        <taxon>Spermatophyta</taxon>
        <taxon>Magnoliopsida</taxon>
        <taxon>eudicotyledons</taxon>
        <taxon>Gunneridae</taxon>
        <taxon>Pentapetalae</taxon>
        <taxon>rosids</taxon>
        <taxon>malvids</taxon>
        <taxon>Brassicales</taxon>
        <taxon>Brassicaceae</taxon>
        <taxon>Coluteocarpeae</taxon>
        <taxon>Noccaea</taxon>
    </lineage>
</organism>
<protein>
    <recommendedName>
        <fullName evidence="3">glucan endo-1,3-beta-D-glucosidase</fullName>
        <ecNumber evidence="3">3.2.1.39</ecNumber>
    </recommendedName>
</protein>
<dbReference type="PROSITE" id="PS00587">
    <property type="entry name" value="GLYCOSYL_HYDROL_F17"/>
    <property type="match status" value="1"/>
</dbReference>
<evidence type="ECO:0000256" key="3">
    <source>
        <dbReference type="ARBA" id="ARBA00012780"/>
    </source>
</evidence>
<keyword evidence="5 7" id="KW-0326">Glycosidase</keyword>
<evidence type="ECO:0000256" key="4">
    <source>
        <dbReference type="ARBA" id="ARBA00022801"/>
    </source>
</evidence>
<comment type="catalytic activity">
    <reaction evidence="1">
        <text>Hydrolysis of (1-&gt;3)-beta-D-glucosidic linkages in (1-&gt;3)-beta-D-glucans.</text>
        <dbReference type="EC" id="3.2.1.39"/>
    </reaction>
</comment>
<evidence type="ECO:0000256" key="7">
    <source>
        <dbReference type="RuleBase" id="RU004336"/>
    </source>
</evidence>
<gene>
    <name evidence="8" type="ORF">LC_TR2670_c5_g1_i1_g.9959</name>
</gene>
<evidence type="ECO:0000256" key="2">
    <source>
        <dbReference type="ARBA" id="ARBA00008773"/>
    </source>
</evidence>
<keyword evidence="4 7" id="KW-0378">Hydrolase</keyword>
<dbReference type="GO" id="GO:0005975">
    <property type="term" value="P:carbohydrate metabolic process"/>
    <property type="evidence" value="ECO:0007669"/>
    <property type="project" value="InterPro"/>
</dbReference>
<reference evidence="8" key="1">
    <citation type="submission" date="2016-07" db="EMBL/GenBank/DDBJ databases">
        <title>De novo transcriptome assembly of four accessions of the metal hyperaccumulator plant Noccaea caerulescens.</title>
        <authorList>
            <person name="Blande D."/>
            <person name="Halimaa P."/>
            <person name="Tervahauta A.I."/>
            <person name="Aarts M.G."/>
            <person name="Karenlampi S.O."/>
        </authorList>
    </citation>
    <scope>NUCLEOTIDE SEQUENCE</scope>
</reference>
<dbReference type="AlphaFoldDB" id="A0A1J3ET92"/>
<dbReference type="GO" id="GO:0042973">
    <property type="term" value="F:glucan endo-1,3-beta-D-glucosidase activity"/>
    <property type="evidence" value="ECO:0007669"/>
    <property type="project" value="UniProtKB-EC"/>
</dbReference>
<dbReference type="InterPro" id="IPR000490">
    <property type="entry name" value="Glyco_hydro_17"/>
</dbReference>
<dbReference type="PANTHER" id="PTHR32227">
    <property type="entry name" value="GLUCAN ENDO-1,3-BETA-GLUCOSIDASE BG1-RELATED-RELATED"/>
    <property type="match status" value="1"/>
</dbReference>
<dbReference type="InterPro" id="IPR017853">
    <property type="entry name" value="GH"/>
</dbReference>
<evidence type="ECO:0000256" key="1">
    <source>
        <dbReference type="ARBA" id="ARBA00000382"/>
    </source>
</evidence>
<evidence type="ECO:0000256" key="6">
    <source>
        <dbReference type="RuleBase" id="RU004335"/>
    </source>
</evidence>